<name>A0ABS9S2Y1_9GAMM</name>
<dbReference type="Pfam" id="PF12966">
    <property type="entry name" value="AtpR"/>
    <property type="match status" value="1"/>
</dbReference>
<dbReference type="InterPro" id="IPR017581">
    <property type="entry name" value="AtpR-like"/>
</dbReference>
<dbReference type="EMBL" id="JAKVTW010000001">
    <property type="protein sequence ID" value="MCH4810414.1"/>
    <property type="molecule type" value="Genomic_DNA"/>
</dbReference>
<comment type="caution">
    <text evidence="2">The sequence shown here is derived from an EMBL/GenBank/DDBJ whole genome shotgun (WGS) entry which is preliminary data.</text>
</comment>
<reference evidence="2 3" key="1">
    <citation type="submission" date="2022-03" db="EMBL/GenBank/DDBJ databases">
        <title>Genomic signatures underlying metal tolerance in selected Arctic bacterial isolates.</title>
        <authorList>
            <person name="Thomas F.A."/>
            <person name="Venkatachalam S."/>
            <person name="Krishnan K.P."/>
        </authorList>
    </citation>
    <scope>NUCLEOTIDE SEQUENCE [LARGE SCALE GENOMIC DNA]</scope>
    <source>
        <strain evidence="2 3">HM116</strain>
    </source>
</reference>
<evidence type="ECO:0000313" key="2">
    <source>
        <dbReference type="EMBL" id="MCH4810414.1"/>
    </source>
</evidence>
<keyword evidence="1" id="KW-1133">Transmembrane helix</keyword>
<organism evidence="2 3">
    <name type="scientific">Vreelandella neptunia</name>
    <dbReference type="NCBI Taxonomy" id="115551"/>
    <lineage>
        <taxon>Bacteria</taxon>
        <taxon>Pseudomonadati</taxon>
        <taxon>Pseudomonadota</taxon>
        <taxon>Gammaproteobacteria</taxon>
        <taxon>Oceanospirillales</taxon>
        <taxon>Halomonadaceae</taxon>
        <taxon>Vreelandella</taxon>
    </lineage>
</organism>
<keyword evidence="3" id="KW-1185">Reference proteome</keyword>
<feature type="transmembrane region" description="Helical" evidence="1">
    <location>
        <begin position="15"/>
        <end position="38"/>
    </location>
</feature>
<proteinExistence type="predicted"/>
<keyword evidence="1" id="KW-0812">Transmembrane</keyword>
<accession>A0ABS9S2Y1</accession>
<evidence type="ECO:0000313" key="3">
    <source>
        <dbReference type="Proteomes" id="UP001320609"/>
    </source>
</evidence>
<dbReference type="Proteomes" id="UP001320609">
    <property type="component" value="Unassembled WGS sequence"/>
</dbReference>
<sequence>MDECTMINALFLPLLSLPLLLTIPLCFLGGLVLGYGYFYALQKTVNLMVNVNHGHPLMGVALTLARFSLMALGLYVAVQMGGFTLLATLAGIVAAKSLMFRRYLNRPLRHPPRHKRHASP</sequence>
<protein>
    <submittedName>
        <fullName evidence="2">ATP synthase subunit I</fullName>
    </submittedName>
</protein>
<gene>
    <name evidence="2" type="ORF">MLE19_03625</name>
</gene>
<keyword evidence="1" id="KW-0472">Membrane</keyword>
<dbReference type="RefSeq" id="WP_240716693.1">
    <property type="nucleotide sequence ID" value="NZ_JAKVTW010000001.1"/>
</dbReference>
<evidence type="ECO:0000256" key="1">
    <source>
        <dbReference type="SAM" id="Phobius"/>
    </source>
</evidence>